<feature type="region of interest" description="Disordered" evidence="1">
    <location>
        <begin position="221"/>
        <end position="257"/>
    </location>
</feature>
<accession>A0A176VMD3</accession>
<feature type="region of interest" description="Disordered" evidence="1">
    <location>
        <begin position="111"/>
        <end position="160"/>
    </location>
</feature>
<feature type="compositionally biased region" description="Basic residues" evidence="1">
    <location>
        <begin position="139"/>
        <end position="157"/>
    </location>
</feature>
<comment type="caution">
    <text evidence="2">The sequence shown here is derived from an EMBL/GenBank/DDBJ whole genome shotgun (WGS) entry which is preliminary data.</text>
</comment>
<protein>
    <submittedName>
        <fullName evidence="2">Uncharacterized protein</fullName>
    </submittedName>
</protein>
<feature type="compositionally biased region" description="Basic and acidic residues" evidence="1">
    <location>
        <begin position="222"/>
        <end position="237"/>
    </location>
</feature>
<evidence type="ECO:0000313" key="3">
    <source>
        <dbReference type="Proteomes" id="UP000077202"/>
    </source>
</evidence>
<dbReference type="EMBL" id="LVLJ01003274">
    <property type="protein sequence ID" value="OAE22084.1"/>
    <property type="molecule type" value="Genomic_DNA"/>
</dbReference>
<reference evidence="2" key="1">
    <citation type="submission" date="2016-03" db="EMBL/GenBank/DDBJ databases">
        <title>Mechanisms controlling the formation of the plant cell surface in tip-growing cells are functionally conserved among land plants.</title>
        <authorList>
            <person name="Honkanen S."/>
            <person name="Jones V.A."/>
            <person name="Morieri G."/>
            <person name="Champion C."/>
            <person name="Hetherington A.J."/>
            <person name="Kelly S."/>
            <person name="Saint-Marcoux D."/>
            <person name="Proust H."/>
            <person name="Prescott H."/>
            <person name="Dolan L."/>
        </authorList>
    </citation>
    <scope>NUCLEOTIDE SEQUENCE [LARGE SCALE GENOMIC DNA]</scope>
    <source>
        <tissue evidence="2">Whole gametophyte</tissue>
    </source>
</reference>
<proteinExistence type="predicted"/>
<organism evidence="2 3">
    <name type="scientific">Marchantia polymorpha subsp. ruderalis</name>
    <dbReference type="NCBI Taxonomy" id="1480154"/>
    <lineage>
        <taxon>Eukaryota</taxon>
        <taxon>Viridiplantae</taxon>
        <taxon>Streptophyta</taxon>
        <taxon>Embryophyta</taxon>
        <taxon>Marchantiophyta</taxon>
        <taxon>Marchantiopsida</taxon>
        <taxon>Marchantiidae</taxon>
        <taxon>Marchantiales</taxon>
        <taxon>Marchantiaceae</taxon>
        <taxon>Marchantia</taxon>
    </lineage>
</organism>
<feature type="compositionally biased region" description="Basic residues" evidence="1">
    <location>
        <begin position="244"/>
        <end position="253"/>
    </location>
</feature>
<gene>
    <name evidence="2" type="ORF">AXG93_3084s1000</name>
</gene>
<dbReference type="AlphaFoldDB" id="A0A176VMD3"/>
<name>A0A176VMD3_MARPO</name>
<keyword evidence="3" id="KW-1185">Reference proteome</keyword>
<evidence type="ECO:0000256" key="1">
    <source>
        <dbReference type="SAM" id="MobiDB-lite"/>
    </source>
</evidence>
<dbReference type="Proteomes" id="UP000077202">
    <property type="component" value="Unassembled WGS sequence"/>
</dbReference>
<sequence>MGRSSKLHALQVPKVGLRAYRRDLIITKMDFLLWGWNWTSKAIVHDWDNNGLAKPPGYRVNPDTWQIWNWKVLGRCASDDGDLTFDSESVRVTREEERPYVALFKHPRTGKNGYRTVRGGESNEVNSDLEDEPRNLPQQRRKRSRGRQNSQPRKKRRINEVAVAEERLRQASPIEMRSPDFCARSKMKARRLILKEDSSTESRRVAARGRYVREAGSVASTYKEKEVPVGKKPRTTEEQSTPVKPRRASKKDKGKAVLTKEVPPRQDKVPLVGIQMRAPQERAAEVLVVSSDTEEDPVALEEVATKAVEDVEAVECEPHKVASHRTSTRTVILETGEESSAEEAQSQALGAANVLCVQVLSLLQLLERKWEKYADASTNGSCVEIVCNRTRIKVADAAEVAAKERKSHSIEARHQALQKRLAEEVDKRRHSEEVCEGLREDV</sequence>
<evidence type="ECO:0000313" key="2">
    <source>
        <dbReference type="EMBL" id="OAE22084.1"/>
    </source>
</evidence>